<dbReference type="PROSITE" id="PS50075">
    <property type="entry name" value="CARRIER"/>
    <property type="match status" value="1"/>
</dbReference>
<dbReference type="Gene3D" id="3.30.300.30">
    <property type="match status" value="1"/>
</dbReference>
<dbReference type="Pfam" id="PF13193">
    <property type="entry name" value="AMP-binding_C"/>
    <property type="match status" value="1"/>
</dbReference>
<evidence type="ECO:0000256" key="1">
    <source>
        <dbReference type="ARBA" id="ARBA00001957"/>
    </source>
</evidence>
<dbReference type="GO" id="GO:0005737">
    <property type="term" value="C:cytoplasm"/>
    <property type="evidence" value="ECO:0007669"/>
    <property type="project" value="TreeGrafter"/>
</dbReference>
<reference evidence="7" key="2">
    <citation type="journal article" date="2011" name="Proc. Natl. Acad. Sci. U.S.A.">
        <title>Genomic insights into the physiology and ecology of the marine filamentous cyanobacterium Lyngbya majuscula.</title>
        <authorList>
            <person name="Jones A.C."/>
            <person name="Monroe E.A."/>
            <person name="Podell S."/>
            <person name="Hess W.R."/>
            <person name="Klages S."/>
            <person name="Esquenazi E."/>
            <person name="Niessen S."/>
            <person name="Hoover H."/>
            <person name="Rothmann M."/>
            <person name="Lasken R.S."/>
            <person name="Yates J.R.III."/>
            <person name="Reinhardt R."/>
            <person name="Kube M."/>
            <person name="Burkart M.D."/>
            <person name="Allen E.E."/>
            <person name="Dorrestein P.C."/>
            <person name="Gerwick W.H."/>
            <person name="Gerwick L."/>
        </authorList>
    </citation>
    <scope>NUCLEOTIDE SEQUENCE</scope>
    <source>
        <strain evidence="7">3L</strain>
    </source>
</reference>
<dbReference type="PANTHER" id="PTHR45527">
    <property type="entry name" value="NONRIBOSOMAL PEPTIDE SYNTHETASE"/>
    <property type="match status" value="1"/>
</dbReference>
<keyword evidence="8" id="KW-1185">Reference proteome</keyword>
<evidence type="ECO:0000313" key="8">
    <source>
        <dbReference type="Proteomes" id="UP000003959"/>
    </source>
</evidence>
<evidence type="ECO:0000313" key="7">
    <source>
        <dbReference type="EMBL" id="EGJ28634.1"/>
    </source>
</evidence>
<dbReference type="Gene3D" id="3.40.50.980">
    <property type="match status" value="2"/>
</dbReference>
<dbReference type="AlphaFoldDB" id="F4Y3F8"/>
<gene>
    <name evidence="7" type="ORF">LYNGBM3L_70950</name>
</gene>
<dbReference type="InterPro" id="IPR020806">
    <property type="entry name" value="PKS_PP-bd"/>
</dbReference>
<dbReference type="PANTHER" id="PTHR45527:SF1">
    <property type="entry name" value="FATTY ACID SYNTHASE"/>
    <property type="match status" value="1"/>
</dbReference>
<dbReference type="InterPro" id="IPR000873">
    <property type="entry name" value="AMP-dep_synth/lig_dom"/>
</dbReference>
<dbReference type="InterPro" id="IPR020845">
    <property type="entry name" value="AMP-binding_CS"/>
</dbReference>
<evidence type="ECO:0000256" key="3">
    <source>
        <dbReference type="ARBA" id="ARBA00022450"/>
    </source>
</evidence>
<protein>
    <submittedName>
        <fullName evidence="7">Non-ribosomal peptide synthetase module</fullName>
    </submittedName>
    <submittedName>
        <fullName evidence="6">Putative nonribosomal peptide synthetase</fullName>
    </submittedName>
</protein>
<dbReference type="InterPro" id="IPR029058">
    <property type="entry name" value="AB_hydrolase_fold"/>
</dbReference>
<dbReference type="Proteomes" id="UP000003959">
    <property type="component" value="Unassembled WGS sequence"/>
</dbReference>
<dbReference type="InterPro" id="IPR010071">
    <property type="entry name" value="AA_adenyl_dom"/>
</dbReference>
<dbReference type="InterPro" id="IPR025110">
    <property type="entry name" value="AMP-bd_C"/>
</dbReference>
<dbReference type="InterPro" id="IPR009081">
    <property type="entry name" value="PP-bd_ACP"/>
</dbReference>
<dbReference type="Pfam" id="PF00975">
    <property type="entry name" value="Thioesterase"/>
    <property type="match status" value="1"/>
</dbReference>
<dbReference type="FunFam" id="3.30.300.30:FF:000010">
    <property type="entry name" value="Enterobactin synthetase component F"/>
    <property type="match status" value="1"/>
</dbReference>
<dbReference type="Pfam" id="PF00501">
    <property type="entry name" value="AMP-binding"/>
    <property type="match status" value="1"/>
</dbReference>
<dbReference type="GO" id="GO:0043041">
    <property type="term" value="P:amino acid activation for nonribosomal peptide biosynthetic process"/>
    <property type="evidence" value="ECO:0007669"/>
    <property type="project" value="TreeGrafter"/>
</dbReference>
<dbReference type="FunFam" id="1.10.1200.10:FF:000005">
    <property type="entry name" value="Nonribosomal peptide synthetase 1"/>
    <property type="match status" value="1"/>
</dbReference>
<comment type="cofactor">
    <cofactor evidence="1">
        <name>pantetheine 4'-phosphate</name>
        <dbReference type="ChEBI" id="CHEBI:47942"/>
    </cofactor>
</comment>
<feature type="domain" description="Carrier" evidence="5">
    <location>
        <begin position="423"/>
        <end position="498"/>
    </location>
</feature>
<dbReference type="EMBL" id="HQ696498">
    <property type="protein sequence ID" value="AEE88262.1"/>
    <property type="molecule type" value="Genomic_DNA"/>
</dbReference>
<dbReference type="Gene3D" id="1.10.1200.10">
    <property type="entry name" value="ACP-like"/>
    <property type="match status" value="1"/>
</dbReference>
<dbReference type="SMART" id="SM00823">
    <property type="entry name" value="PKS_PP"/>
    <property type="match status" value="1"/>
</dbReference>
<dbReference type="SUPFAM" id="SSF56801">
    <property type="entry name" value="Acetyl-CoA synthetase-like"/>
    <property type="match status" value="1"/>
</dbReference>
<keyword evidence="4" id="KW-0597">Phosphoprotein</keyword>
<evidence type="ECO:0000256" key="2">
    <source>
        <dbReference type="ARBA" id="ARBA00006432"/>
    </source>
</evidence>
<dbReference type="InterPro" id="IPR020802">
    <property type="entry name" value="TesA-like"/>
</dbReference>
<dbReference type="SUPFAM" id="SSF47336">
    <property type="entry name" value="ACP-like"/>
    <property type="match status" value="1"/>
</dbReference>
<dbReference type="SUPFAM" id="SSF53474">
    <property type="entry name" value="alpha/beta-Hydrolases"/>
    <property type="match status" value="1"/>
</dbReference>
<dbReference type="GO" id="GO:0031177">
    <property type="term" value="F:phosphopantetheine binding"/>
    <property type="evidence" value="ECO:0007669"/>
    <property type="project" value="InterPro"/>
</dbReference>
<keyword evidence="3" id="KW-0596">Phosphopantetheine</keyword>
<dbReference type="SMART" id="SM00824">
    <property type="entry name" value="PKS_TE"/>
    <property type="match status" value="1"/>
</dbReference>
<dbReference type="GO" id="GO:0044550">
    <property type="term" value="P:secondary metabolite biosynthetic process"/>
    <property type="evidence" value="ECO:0007669"/>
    <property type="project" value="TreeGrafter"/>
</dbReference>
<dbReference type="eggNOG" id="COG1020">
    <property type="taxonomic scope" value="Bacteria"/>
</dbReference>
<comment type="similarity">
    <text evidence="2">Belongs to the ATP-dependent AMP-binding enzyme family.</text>
</comment>
<dbReference type="HOGENOM" id="CLU_000022_2_13_3"/>
<dbReference type="InterPro" id="IPR036736">
    <property type="entry name" value="ACP-like_sf"/>
</dbReference>
<dbReference type="NCBIfam" id="TIGR01733">
    <property type="entry name" value="AA-adenyl-dom"/>
    <property type="match status" value="1"/>
</dbReference>
<dbReference type="PROSITE" id="PS00455">
    <property type="entry name" value="AMP_BINDING"/>
    <property type="match status" value="1"/>
</dbReference>
<evidence type="ECO:0000313" key="6">
    <source>
        <dbReference type="EMBL" id="AEE88262.1"/>
    </source>
</evidence>
<accession>F4Y3F8</accession>
<dbReference type="Gene3D" id="2.30.38.10">
    <property type="entry name" value="Luciferase, Domain 3"/>
    <property type="match status" value="1"/>
</dbReference>
<name>F4Y3F8_9CYAN</name>
<evidence type="ECO:0000259" key="5">
    <source>
        <dbReference type="PROSITE" id="PS50075"/>
    </source>
</evidence>
<dbReference type="InterPro" id="IPR001031">
    <property type="entry name" value="Thioesterase"/>
</dbReference>
<reference evidence="6 8" key="1">
    <citation type="journal article" date="2011" name="Proc. Natl. Acad. Sci. U.S.A.">
        <title>Genomic insights into the physiology and ecology of the marine filamentous cyanobacterium Lyngbya majuscula.</title>
        <authorList>
            <person name="Jones A.C."/>
            <person name="Monroe E.A."/>
            <person name="Podell S."/>
            <person name="Hess W.R."/>
            <person name="Klages S."/>
            <person name="Esquenazi E."/>
            <person name="Niessen S."/>
            <person name="Hoover H."/>
            <person name="Rothmann M."/>
            <person name="Lasken R.S."/>
            <person name="Yates J.R.III."/>
            <person name="Reinhardt R."/>
            <person name="Kube M."/>
            <person name="Burkart M.D."/>
            <person name="Allen E.E."/>
            <person name="Dorrestein P.C."/>
            <person name="Gerwick W.H."/>
            <person name="Gerwick L."/>
        </authorList>
    </citation>
    <scope>NUCLEOTIDE SEQUENCE [LARGE SCALE GENOMIC DNA]</scope>
    <source>
        <strain evidence="6 8">3L</strain>
    </source>
</reference>
<organism evidence="7 8">
    <name type="scientific">Moorena producens 3L</name>
    <dbReference type="NCBI Taxonomy" id="489825"/>
    <lineage>
        <taxon>Bacteria</taxon>
        <taxon>Bacillati</taxon>
        <taxon>Cyanobacteriota</taxon>
        <taxon>Cyanophyceae</taxon>
        <taxon>Coleofasciculales</taxon>
        <taxon>Coleofasciculaceae</taxon>
        <taxon>Moorena</taxon>
    </lineage>
</organism>
<sequence length="772" mass="85189">MLGDSGVEVLLTQQSLLESLPQNQAQVVCLDSDWGAIEQYSGENLDVGVHSHNLAYVIYTSGSTGQPKGVAMNHSPLVNLILWQLKNSSAKYGTKTGQFTPISFDVSFQEILSTWCSGGTLVLIPEDVRRDGTALLQLLKQQGIERLFLPFVALEYLATSALTSPECLPSTLCELITAGEQLQITPTLRNFFEKLSNCRLENQYGPTETHVVSAFKLNGFPSDWSSLPPIGRPIANTQIYILDKNLEPVPIGVPGELYLGGDGLARGYLNRPELTSEKFIPNPLCSSFSERLYKTGDLARYRRDGNIEFLGRIDNQVKIRGFRIELGEIESVLSTHPHIQQTAVIVTEDVPGHKRLVAYYVSQSESLSTKQLREFLFQKLPDYMVPSAFVTLDTLPLTPNGKVDRKSLPAPDGVFSRVEEYVAPCTPTEEIIANIFANVLGVPDVGIHDNFFEIGGHSLLAVRLMSQIKQQFQINLPLATLFQSPTIEQLASFLDCSVDTSHSILVPIKTSGNQPPLFFIHPGGGNVLCYAELARHLDQDYPVYGLQSLGLDGQQQPLTSVEEMASHYIEAIKPIHSQGPLHLIGWSFGGVIAYEMAQQLQAKNEPVALLTLIDSYAPTLIRKPSEIDQAMIVNLLAQDLGGLYGQELDISHETLRQLEASQQVLHLFEQAKQQGIFPSDLEIEQMRSLWEVFQANLAANSYYQPQAYPGSVLLLNASQTSPAVIEDPTHGWGSLVLGNIQTHTITGDHFTIMKAPQVEGLTAELNKYLLNN</sequence>
<dbReference type="FunFam" id="2.30.38.10:FF:000001">
    <property type="entry name" value="Non-ribosomal peptide synthetase PvdI"/>
    <property type="match status" value="1"/>
</dbReference>
<dbReference type="InterPro" id="IPR045851">
    <property type="entry name" value="AMP-bd_C_sf"/>
</dbReference>
<evidence type="ECO:0000256" key="4">
    <source>
        <dbReference type="ARBA" id="ARBA00022553"/>
    </source>
</evidence>
<dbReference type="EMBL" id="GL890973">
    <property type="protein sequence ID" value="EGJ28634.1"/>
    <property type="molecule type" value="Genomic_DNA"/>
</dbReference>
<proteinExistence type="inferred from homology"/>
<dbReference type="OrthoDB" id="9778383at2"/>
<dbReference type="Pfam" id="PF00550">
    <property type="entry name" value="PP-binding"/>
    <property type="match status" value="1"/>
</dbReference>
<dbReference type="Gene3D" id="3.40.50.1820">
    <property type="entry name" value="alpha/beta hydrolase"/>
    <property type="match status" value="1"/>
</dbReference>